<sequence length="102" mass="12114">MGATVYFRQKISPRELAVRTCMFKRTVRAWQWQTDQRSWKHPKRAGTRVLDAWPHMLSGRFKTESHRPTREQCATRIAFDTSRARGKADVFDLPEEAYWLES</sequence>
<evidence type="ECO:0000313" key="2">
    <source>
        <dbReference type="Proteomes" id="UP000034400"/>
    </source>
</evidence>
<accession>A0ABD4AYT1</accession>
<gene>
    <name evidence="1" type="ORF">WR31_11545</name>
</gene>
<dbReference type="EMBL" id="LASD01000003">
    <property type="protein sequence ID" value="KKL42547.1"/>
    <property type="molecule type" value="Genomic_DNA"/>
</dbReference>
<evidence type="ECO:0008006" key="3">
    <source>
        <dbReference type="Google" id="ProtNLM"/>
    </source>
</evidence>
<evidence type="ECO:0000313" key="1">
    <source>
        <dbReference type="EMBL" id="KKL42547.1"/>
    </source>
</evidence>
<proteinExistence type="predicted"/>
<dbReference type="Proteomes" id="UP000034400">
    <property type="component" value="Unassembled WGS sequence"/>
</dbReference>
<dbReference type="AlphaFoldDB" id="A0ABD4AYT1"/>
<organism evidence="1 2">
    <name type="scientific">Burkholderia contaminans LMG 23361</name>
    <dbReference type="NCBI Taxonomy" id="1334628"/>
    <lineage>
        <taxon>Bacteria</taxon>
        <taxon>Pseudomonadati</taxon>
        <taxon>Pseudomonadota</taxon>
        <taxon>Betaproteobacteria</taxon>
        <taxon>Burkholderiales</taxon>
        <taxon>Burkholderiaceae</taxon>
        <taxon>Burkholderia</taxon>
        <taxon>Burkholderia cepacia complex</taxon>
    </lineage>
</organism>
<reference evidence="1 2" key="1">
    <citation type="submission" date="2015-03" db="EMBL/GenBank/DDBJ databases">
        <title>Draft genome sequences of the Burkholderia contaminans strains LMG 23361 and FFH2055 and Burkholderia cenocepacia K56-2.</title>
        <authorList>
            <person name="Bloodworth R.A."/>
            <person name="Selin C."/>
            <person name="Lopez De Volder M.A."/>
            <person name="Degrossi J."/>
            <person name="Drevinek P."/>
            <person name="Galanternik L."/>
            <person name="Cardona S.T."/>
        </authorList>
    </citation>
    <scope>NUCLEOTIDE SEQUENCE [LARGE SCALE GENOMIC DNA]</scope>
    <source>
        <strain evidence="1 2">LMG 23361</strain>
    </source>
</reference>
<name>A0ABD4AYT1_9BURK</name>
<protein>
    <recommendedName>
        <fullName evidence="3">Integrase</fullName>
    </recommendedName>
</protein>
<comment type="caution">
    <text evidence="1">The sequence shown here is derived from an EMBL/GenBank/DDBJ whole genome shotgun (WGS) entry which is preliminary data.</text>
</comment>